<organism evidence="2 3">
    <name type="scientific">Haliangium ochraceum (strain DSM 14365 / JCM 11303 / SMP-2)</name>
    <dbReference type="NCBI Taxonomy" id="502025"/>
    <lineage>
        <taxon>Bacteria</taxon>
        <taxon>Pseudomonadati</taxon>
        <taxon>Myxococcota</taxon>
        <taxon>Polyangia</taxon>
        <taxon>Haliangiales</taxon>
        <taxon>Kofleriaceae</taxon>
        <taxon>Haliangium</taxon>
    </lineage>
</organism>
<dbReference type="RefSeq" id="WP_012831156.1">
    <property type="nucleotide sequence ID" value="NC_013440.1"/>
</dbReference>
<dbReference type="Pfam" id="PF13668">
    <property type="entry name" value="Ferritin_2"/>
    <property type="match status" value="1"/>
</dbReference>
<dbReference type="AlphaFoldDB" id="D0LL68"/>
<dbReference type="eggNOG" id="COG1633">
    <property type="taxonomic scope" value="Bacteria"/>
</dbReference>
<keyword evidence="3" id="KW-1185">Reference proteome</keyword>
<dbReference type="Proteomes" id="UP000001880">
    <property type="component" value="Chromosome"/>
</dbReference>
<sequence length="214" mass="22903">MTDRIERRRILGVGATALVLLPFAGCKSEEQTPAAATPPEGESGQAAASTKADDEAHDIELFNSGLLLEQTAILAYQAAAGLPFIASDPTIMEVAKLFMGQHEEHRDTLAKWIESLGGTPVDIATAPPPEIPPTILDEAVEEAERKRAVLELARGLEKGAADAYFQLVTQQLHTDSARRMAAEILPVEAQHVAVFDLVLQKAAPVNAALYSEQS</sequence>
<dbReference type="InterPro" id="IPR006311">
    <property type="entry name" value="TAT_signal"/>
</dbReference>
<dbReference type="CDD" id="cd00657">
    <property type="entry name" value="Ferritin_like"/>
    <property type="match status" value="1"/>
</dbReference>
<feature type="region of interest" description="Disordered" evidence="1">
    <location>
        <begin position="30"/>
        <end position="53"/>
    </location>
</feature>
<dbReference type="KEGG" id="hoh:Hoch_6089"/>
<evidence type="ECO:0008006" key="4">
    <source>
        <dbReference type="Google" id="ProtNLM"/>
    </source>
</evidence>
<dbReference type="InterPro" id="IPR012347">
    <property type="entry name" value="Ferritin-like"/>
</dbReference>
<dbReference type="HOGENOM" id="CLU_1287347_0_0_7"/>
<name>D0LL68_HALO1</name>
<dbReference type="STRING" id="502025.Hoch_6089"/>
<dbReference type="EMBL" id="CP001804">
    <property type="protein sequence ID" value="ACY18564.1"/>
    <property type="molecule type" value="Genomic_DNA"/>
</dbReference>
<evidence type="ECO:0000256" key="1">
    <source>
        <dbReference type="SAM" id="MobiDB-lite"/>
    </source>
</evidence>
<dbReference type="InterPro" id="IPR009078">
    <property type="entry name" value="Ferritin-like_SF"/>
</dbReference>
<dbReference type="Gene3D" id="1.20.1260.10">
    <property type="match status" value="1"/>
</dbReference>
<reference evidence="2 3" key="1">
    <citation type="journal article" date="2010" name="Stand. Genomic Sci.">
        <title>Complete genome sequence of Haliangium ochraceum type strain (SMP-2).</title>
        <authorList>
            <consortium name="US DOE Joint Genome Institute (JGI-PGF)"/>
            <person name="Ivanova N."/>
            <person name="Daum C."/>
            <person name="Lang E."/>
            <person name="Abt B."/>
            <person name="Kopitz M."/>
            <person name="Saunders E."/>
            <person name="Lapidus A."/>
            <person name="Lucas S."/>
            <person name="Glavina Del Rio T."/>
            <person name="Nolan M."/>
            <person name="Tice H."/>
            <person name="Copeland A."/>
            <person name="Cheng J.F."/>
            <person name="Chen F."/>
            <person name="Bruce D."/>
            <person name="Goodwin L."/>
            <person name="Pitluck S."/>
            <person name="Mavromatis K."/>
            <person name="Pati A."/>
            <person name="Mikhailova N."/>
            <person name="Chen A."/>
            <person name="Palaniappan K."/>
            <person name="Land M."/>
            <person name="Hauser L."/>
            <person name="Chang Y.J."/>
            <person name="Jeffries C.D."/>
            <person name="Detter J.C."/>
            <person name="Brettin T."/>
            <person name="Rohde M."/>
            <person name="Goker M."/>
            <person name="Bristow J."/>
            <person name="Markowitz V."/>
            <person name="Eisen J.A."/>
            <person name="Hugenholtz P."/>
            <person name="Kyrpides N.C."/>
            <person name="Klenk H.P."/>
        </authorList>
    </citation>
    <scope>NUCLEOTIDE SEQUENCE [LARGE SCALE GENOMIC DNA]</scope>
    <source>
        <strain evidence="3">DSM 14365 / CIP 107738 / JCM 11303 / AJ 13395 / SMP-2</strain>
    </source>
</reference>
<evidence type="ECO:0000313" key="2">
    <source>
        <dbReference type="EMBL" id="ACY18564.1"/>
    </source>
</evidence>
<dbReference type="SUPFAM" id="SSF47240">
    <property type="entry name" value="Ferritin-like"/>
    <property type="match status" value="1"/>
</dbReference>
<proteinExistence type="predicted"/>
<accession>D0LL68</accession>
<protein>
    <recommendedName>
        <fullName evidence="4">DUF4439 domain-containing protein</fullName>
    </recommendedName>
</protein>
<evidence type="ECO:0000313" key="3">
    <source>
        <dbReference type="Proteomes" id="UP000001880"/>
    </source>
</evidence>
<gene>
    <name evidence="2" type="ordered locus">Hoch_6089</name>
</gene>
<dbReference type="PROSITE" id="PS51318">
    <property type="entry name" value="TAT"/>
    <property type="match status" value="1"/>
</dbReference>